<dbReference type="Pfam" id="PF00291">
    <property type="entry name" value="PALP"/>
    <property type="match status" value="1"/>
</dbReference>
<dbReference type="PANTHER" id="PTHR48078:SF6">
    <property type="entry name" value="L-THREONINE DEHYDRATASE CATABOLIC TDCB"/>
    <property type="match status" value="1"/>
</dbReference>
<evidence type="ECO:0000313" key="5">
    <source>
        <dbReference type="EMBL" id="NUW37740.1"/>
    </source>
</evidence>
<protein>
    <submittedName>
        <fullName evidence="5">Pyridoxal-phosphate dependent enzyme</fullName>
    </submittedName>
</protein>
<dbReference type="Proteomes" id="UP000586042">
    <property type="component" value="Unassembled WGS sequence"/>
</dbReference>
<dbReference type="InterPro" id="IPR036052">
    <property type="entry name" value="TrpB-like_PALP_sf"/>
</dbReference>
<dbReference type="InterPro" id="IPR001926">
    <property type="entry name" value="TrpB-like_PALP"/>
</dbReference>
<keyword evidence="2" id="KW-0663">Pyridoxal phosphate</keyword>
<accession>A0A7Y6IG83</accession>
<comment type="caution">
    <text evidence="5">The sequence shown here is derived from an EMBL/GenBank/DDBJ whole genome shotgun (WGS) entry which is preliminary data.</text>
</comment>
<dbReference type="GO" id="GO:0006567">
    <property type="term" value="P:L-threonine catabolic process"/>
    <property type="evidence" value="ECO:0007669"/>
    <property type="project" value="TreeGrafter"/>
</dbReference>
<comment type="cofactor">
    <cofactor evidence="1">
        <name>pyridoxal 5'-phosphate</name>
        <dbReference type="ChEBI" id="CHEBI:597326"/>
    </cofactor>
</comment>
<dbReference type="GO" id="GO:0009097">
    <property type="term" value="P:isoleucine biosynthetic process"/>
    <property type="evidence" value="ECO:0007669"/>
    <property type="project" value="TreeGrafter"/>
</dbReference>
<gene>
    <name evidence="5" type="ORF">HTZ77_40990</name>
</gene>
<dbReference type="GO" id="GO:0004794">
    <property type="term" value="F:threonine deaminase activity"/>
    <property type="evidence" value="ECO:0007669"/>
    <property type="project" value="TreeGrafter"/>
</dbReference>
<organism evidence="5 6">
    <name type="scientific">Nonomuraea montanisoli</name>
    <dbReference type="NCBI Taxonomy" id="2741721"/>
    <lineage>
        <taxon>Bacteria</taxon>
        <taxon>Bacillati</taxon>
        <taxon>Actinomycetota</taxon>
        <taxon>Actinomycetes</taxon>
        <taxon>Streptosporangiales</taxon>
        <taxon>Streptosporangiaceae</taxon>
        <taxon>Nonomuraea</taxon>
    </lineage>
</organism>
<evidence type="ECO:0000259" key="4">
    <source>
        <dbReference type="Pfam" id="PF00291"/>
    </source>
</evidence>
<proteinExistence type="predicted"/>
<evidence type="ECO:0000256" key="3">
    <source>
        <dbReference type="ARBA" id="ARBA00023239"/>
    </source>
</evidence>
<dbReference type="GO" id="GO:0003941">
    <property type="term" value="F:L-serine ammonia-lyase activity"/>
    <property type="evidence" value="ECO:0007669"/>
    <property type="project" value="TreeGrafter"/>
</dbReference>
<evidence type="ECO:0000313" key="6">
    <source>
        <dbReference type="Proteomes" id="UP000586042"/>
    </source>
</evidence>
<dbReference type="EMBL" id="JABWGN010000022">
    <property type="protein sequence ID" value="NUW37740.1"/>
    <property type="molecule type" value="Genomic_DNA"/>
</dbReference>
<evidence type="ECO:0000256" key="1">
    <source>
        <dbReference type="ARBA" id="ARBA00001933"/>
    </source>
</evidence>
<dbReference type="Gene3D" id="3.40.50.1100">
    <property type="match status" value="2"/>
</dbReference>
<dbReference type="RefSeq" id="WP_175595178.1">
    <property type="nucleotide sequence ID" value="NZ_JABWGN010000022.1"/>
</dbReference>
<keyword evidence="6" id="KW-1185">Reference proteome</keyword>
<keyword evidence="3" id="KW-0456">Lyase</keyword>
<sequence length="420" mass="44424">MNGASLATGQRSLGDPSVTFPLWPPQLRGCPETSTAEIAYPVEVDYAYEDVDTALFAQAPGPDLARWAPLLPPLHAPTLGEGGTPLLELDGLPGVYLKDESRNPTWSHKDRLNRVTVSAAVGAGAPGVVVASSGNHGASAAAYAARAGLPAIVLASAEAPPAVQSFVRAYGAKVLTMPAEDRWPLMRRIKVLTMPAEDRWPLMRRIVDRFGYHPVSNLTVTHTGHPFGAEGYKTIAYELFAQLGRVPAAVFTPTGYAEMLYGVWKGFAELRRLGVAETAPPMYACEPAVGAPHARALATGTPAAIVELGPTGAYGIACTVGGHRGVRAVRDSGGEAVPVTDDELRAAQELLARQGLWQELSGAAGLAGYRRLGREFDGPVVCVGTSSGFKDLETGRERVRLLEDVDVDVSLDDLLRATDA</sequence>
<dbReference type="InterPro" id="IPR050147">
    <property type="entry name" value="Ser/Thr_Dehydratase"/>
</dbReference>
<feature type="domain" description="Tryptophan synthase beta chain-like PALP" evidence="4">
    <location>
        <begin position="78"/>
        <end position="383"/>
    </location>
</feature>
<dbReference type="PANTHER" id="PTHR48078">
    <property type="entry name" value="THREONINE DEHYDRATASE, MITOCHONDRIAL-RELATED"/>
    <property type="match status" value="1"/>
</dbReference>
<name>A0A7Y6IG83_9ACTN</name>
<dbReference type="SUPFAM" id="SSF53686">
    <property type="entry name" value="Tryptophan synthase beta subunit-like PLP-dependent enzymes"/>
    <property type="match status" value="1"/>
</dbReference>
<reference evidence="5 6" key="1">
    <citation type="submission" date="2020-06" db="EMBL/GenBank/DDBJ databases">
        <title>Nonomuraea sp. SMC257, a novel actinomycete isolated from soil.</title>
        <authorList>
            <person name="Chanama M."/>
        </authorList>
    </citation>
    <scope>NUCLEOTIDE SEQUENCE [LARGE SCALE GENOMIC DNA]</scope>
    <source>
        <strain evidence="5 6">SMC257</strain>
    </source>
</reference>
<dbReference type="AlphaFoldDB" id="A0A7Y6IG83"/>
<dbReference type="GO" id="GO:0006565">
    <property type="term" value="P:L-serine catabolic process"/>
    <property type="evidence" value="ECO:0007669"/>
    <property type="project" value="TreeGrafter"/>
</dbReference>
<evidence type="ECO:0000256" key="2">
    <source>
        <dbReference type="ARBA" id="ARBA00022898"/>
    </source>
</evidence>